<dbReference type="PANTHER" id="PTHR33067">
    <property type="entry name" value="RNA-DIRECTED DNA POLYMERASE-RELATED"/>
    <property type="match status" value="1"/>
</dbReference>
<name>A0A392TIY5_9FABA</name>
<keyword evidence="2" id="KW-1185">Reference proteome</keyword>
<comment type="caution">
    <text evidence="1">The sequence shown here is derived from an EMBL/GenBank/DDBJ whole genome shotgun (WGS) entry which is preliminary data.</text>
</comment>
<dbReference type="EMBL" id="LXQA010571578">
    <property type="protein sequence ID" value="MCI59885.1"/>
    <property type="molecule type" value="Genomic_DNA"/>
</dbReference>
<evidence type="ECO:0000313" key="1">
    <source>
        <dbReference type="EMBL" id="MCI59885.1"/>
    </source>
</evidence>
<organism evidence="1 2">
    <name type="scientific">Trifolium medium</name>
    <dbReference type="NCBI Taxonomy" id="97028"/>
    <lineage>
        <taxon>Eukaryota</taxon>
        <taxon>Viridiplantae</taxon>
        <taxon>Streptophyta</taxon>
        <taxon>Embryophyta</taxon>
        <taxon>Tracheophyta</taxon>
        <taxon>Spermatophyta</taxon>
        <taxon>Magnoliopsida</taxon>
        <taxon>eudicotyledons</taxon>
        <taxon>Gunneridae</taxon>
        <taxon>Pentapetalae</taxon>
        <taxon>rosids</taxon>
        <taxon>fabids</taxon>
        <taxon>Fabales</taxon>
        <taxon>Fabaceae</taxon>
        <taxon>Papilionoideae</taxon>
        <taxon>50 kb inversion clade</taxon>
        <taxon>NPAAA clade</taxon>
        <taxon>Hologalegina</taxon>
        <taxon>IRL clade</taxon>
        <taxon>Trifolieae</taxon>
        <taxon>Trifolium</taxon>
    </lineage>
</organism>
<dbReference type="AlphaFoldDB" id="A0A392TIY5"/>
<reference evidence="1 2" key="1">
    <citation type="journal article" date="2018" name="Front. Plant Sci.">
        <title>Red Clover (Trifolium pratense) and Zigzag Clover (T. medium) - A Picture of Genomic Similarities and Differences.</title>
        <authorList>
            <person name="Dluhosova J."/>
            <person name="Istvanek J."/>
            <person name="Nedelnik J."/>
            <person name="Repkova J."/>
        </authorList>
    </citation>
    <scope>NUCLEOTIDE SEQUENCE [LARGE SCALE GENOMIC DNA]</scope>
    <source>
        <strain evidence="2">cv. 10/8</strain>
        <tissue evidence="1">Leaf</tissue>
    </source>
</reference>
<protein>
    <recommendedName>
        <fullName evidence="3">Aspartic peptidase DDI1-type domain-containing protein</fullName>
    </recommendedName>
</protein>
<dbReference type="Gene3D" id="2.40.70.10">
    <property type="entry name" value="Acid Proteases"/>
    <property type="match status" value="1"/>
</dbReference>
<proteinExistence type="predicted"/>
<evidence type="ECO:0008006" key="3">
    <source>
        <dbReference type="Google" id="ProtNLM"/>
    </source>
</evidence>
<dbReference type="Proteomes" id="UP000265520">
    <property type="component" value="Unassembled WGS sequence"/>
</dbReference>
<feature type="non-terminal residue" evidence="1">
    <location>
        <position position="55"/>
    </location>
</feature>
<sequence>MKQCTTPEKKQDPGSITITCYIGEAVVKALCDIGSSVNVMPLSLAKTFNLKEPTA</sequence>
<evidence type="ECO:0000313" key="2">
    <source>
        <dbReference type="Proteomes" id="UP000265520"/>
    </source>
</evidence>
<accession>A0A392TIY5</accession>
<dbReference type="PANTHER" id="PTHR33067:SF9">
    <property type="entry name" value="RNA-DIRECTED DNA POLYMERASE"/>
    <property type="match status" value="1"/>
</dbReference>
<dbReference type="InterPro" id="IPR021109">
    <property type="entry name" value="Peptidase_aspartic_dom_sf"/>
</dbReference>